<accession>A0A6L8UTC3</accession>
<protein>
    <recommendedName>
        <fullName evidence="3">Heparinase</fullName>
    </recommendedName>
</protein>
<keyword evidence="2" id="KW-1185">Reference proteome</keyword>
<evidence type="ECO:0008006" key="3">
    <source>
        <dbReference type="Google" id="ProtNLM"/>
    </source>
</evidence>
<proteinExistence type="predicted"/>
<sequence length="519" mass="59323">MADQLELWKEMMSNCCREIVTLREDIIADFSIKEIMFSLRIMKETITIPVEWEQEWFRWLQELDPYLHYGSVIRDHNKATKLHNINIYNMVGEFLRESVGLTDASAYFAKHWPTQLQHFDEKGMYMDPGCPILYDLTTRCQIQLMLGFGYQGEFAAELDRMLCKAGEATLLMQSASFEFPYGGRSNQFLFNETLIAANAEYESVRYERLGDLLKASKFRRCARLAIESIERWMRLNPPRHIKNMYSIQSKHGTESYGFYDKYMISMGAFLAIAYWFTEDESVESDNLCPAEHGGYVWQTEESFHKVFANSNGYSIEIDYSADLSYDATGLGRLHRRGAPTELGLSTPLSAGESFSLSEGVERIHAVIGPGWVKPEGTFQYLAECGGLDVQCTVHEESKQSVRFSVTYRGAALQGCEAVLEHYELDASGLKLHVELLGALHDEVHVQIPVLITNGEETTDFRIQGSELRVKLNGYEYRARCEGIMSISEQVYGNRNGEYKLARAIVKEKATTIYLQLEKV</sequence>
<evidence type="ECO:0000313" key="1">
    <source>
        <dbReference type="EMBL" id="MZQ81144.1"/>
    </source>
</evidence>
<organism evidence="1 2">
    <name type="scientific">Paenibacillus silvestris</name>
    <dbReference type="NCBI Taxonomy" id="2606219"/>
    <lineage>
        <taxon>Bacteria</taxon>
        <taxon>Bacillati</taxon>
        <taxon>Bacillota</taxon>
        <taxon>Bacilli</taxon>
        <taxon>Bacillales</taxon>
        <taxon>Paenibacillaceae</taxon>
        <taxon>Paenibacillus</taxon>
    </lineage>
</organism>
<reference evidence="1 2" key="1">
    <citation type="submission" date="2019-12" db="EMBL/GenBank/DDBJ databases">
        <title>Paenibacillus sp. nov. sp. isolated from soil.</title>
        <authorList>
            <person name="Kim J."/>
            <person name="Jeong S.E."/>
            <person name="Jung H.S."/>
            <person name="Jeon C.O."/>
        </authorList>
    </citation>
    <scope>NUCLEOTIDE SEQUENCE [LARGE SCALE GENOMIC DNA]</scope>
    <source>
        <strain evidence="1 2">5J-6</strain>
    </source>
</reference>
<dbReference type="EMBL" id="WTUZ01000007">
    <property type="protein sequence ID" value="MZQ81144.1"/>
    <property type="molecule type" value="Genomic_DNA"/>
</dbReference>
<name>A0A6L8UTC3_9BACL</name>
<comment type="caution">
    <text evidence="1">The sequence shown here is derived from an EMBL/GenBank/DDBJ whole genome shotgun (WGS) entry which is preliminary data.</text>
</comment>
<dbReference type="AlphaFoldDB" id="A0A6L8UTC3"/>
<gene>
    <name evidence="1" type="ORF">GQF01_03215</name>
</gene>
<evidence type="ECO:0000313" key="2">
    <source>
        <dbReference type="Proteomes" id="UP000481087"/>
    </source>
</evidence>
<dbReference type="Proteomes" id="UP000481087">
    <property type="component" value="Unassembled WGS sequence"/>
</dbReference>